<reference evidence="1 2" key="1">
    <citation type="submission" date="2018-09" db="EMBL/GenBank/DDBJ databases">
        <title>Draft genome sequence of Rhodopseudomonas palustris 2.1.18.</title>
        <authorList>
            <person name="Robertson S.L."/>
            <person name="Meyer T.E."/>
            <person name="Kyndt J.A."/>
        </authorList>
    </citation>
    <scope>NUCLEOTIDE SEQUENCE [LARGE SCALE GENOMIC DNA]</scope>
    <source>
        <strain evidence="1 2">2.1.18</strain>
    </source>
</reference>
<dbReference type="AlphaFoldDB" id="A0A418VNV8"/>
<protein>
    <submittedName>
        <fullName evidence="1">Uncharacterized protein</fullName>
    </submittedName>
</protein>
<evidence type="ECO:0000313" key="1">
    <source>
        <dbReference type="EMBL" id="RJF77908.1"/>
    </source>
</evidence>
<name>A0A418VNV8_RHOPL</name>
<gene>
    <name evidence="1" type="ORF">D4Q52_03165</name>
</gene>
<sequence length="256" mass="28645">MGKRGFFMLVEPQEGRIAVALEGQEFDLEDACDAFPLGGGAVQVCRIVISPSEKYVLLSEVLNELKDESELARMSQRLIDLVNGVLFIDNPVRQPIRHQGIHHRQSANGNWGVTINVPTAFARGRAGKISFAQKTAPTEQQSQICLALSDEVVMEVLTYLRDTPDWLDLYKAHETMQADLSVRFGPEGKKIVGWPSKKIKIFTEVANGARHGEKSERVREKRQRKGESVMSLSEARQFVRELCQLWLKSIGVQNGG</sequence>
<dbReference type="Proteomes" id="UP000285523">
    <property type="component" value="Unassembled WGS sequence"/>
</dbReference>
<organism evidence="1 2">
    <name type="scientific">Rhodopseudomonas palustris</name>
    <dbReference type="NCBI Taxonomy" id="1076"/>
    <lineage>
        <taxon>Bacteria</taxon>
        <taxon>Pseudomonadati</taxon>
        <taxon>Pseudomonadota</taxon>
        <taxon>Alphaproteobacteria</taxon>
        <taxon>Hyphomicrobiales</taxon>
        <taxon>Nitrobacteraceae</taxon>
        <taxon>Rhodopseudomonas</taxon>
    </lineage>
</organism>
<accession>A0A418VNV8</accession>
<proteinExistence type="predicted"/>
<comment type="caution">
    <text evidence="1">The sequence shown here is derived from an EMBL/GenBank/DDBJ whole genome shotgun (WGS) entry which is preliminary data.</text>
</comment>
<evidence type="ECO:0000313" key="2">
    <source>
        <dbReference type="Proteomes" id="UP000285523"/>
    </source>
</evidence>
<dbReference type="EMBL" id="QYYD01000002">
    <property type="protein sequence ID" value="RJF77908.1"/>
    <property type="molecule type" value="Genomic_DNA"/>
</dbReference>